<dbReference type="AlphaFoldDB" id="A0A6L2PPS2"/>
<feature type="chain" id="PRO_5026990760" evidence="2">
    <location>
        <begin position="27"/>
        <end position="305"/>
    </location>
</feature>
<accession>A0A6L2PPS2</accession>
<dbReference type="PANTHER" id="PTHR21879">
    <property type="entry name" value="FI03362P-RELATED-RELATED"/>
    <property type="match status" value="1"/>
</dbReference>
<evidence type="ECO:0000313" key="4">
    <source>
        <dbReference type="Proteomes" id="UP000502823"/>
    </source>
</evidence>
<name>A0A6L2PPS2_COPFO</name>
<evidence type="ECO:0000256" key="2">
    <source>
        <dbReference type="SAM" id="SignalP"/>
    </source>
</evidence>
<keyword evidence="2" id="KW-0732">Signal</keyword>
<dbReference type="OrthoDB" id="8191402at2759"/>
<comment type="caution">
    <text evidence="3">The sequence shown here is derived from an EMBL/GenBank/DDBJ whole genome shotgun (WGS) entry which is preliminary data.</text>
</comment>
<keyword evidence="1" id="KW-0812">Transmembrane</keyword>
<keyword evidence="1" id="KW-1133">Transmembrane helix</keyword>
<feature type="signal peptide" evidence="2">
    <location>
        <begin position="1"/>
        <end position="26"/>
    </location>
</feature>
<sequence length="305" mass="32576">MNLKNSWISPLTAVLSLIILSSHATAVPTVSFEGKNIADNEVVKGKNIPGDEGNWNFMMKMIDDCTDKDFFSCVGVKIVTAMDRAEKMSDIQVIDGISLVKTQDFEDGRNGRALLTEEYVQNSLDQDPAQKTSRLLEYLVEVASRFFKSHVIQFKLPQFSPNDVQRALQEARGRKKLLKALAPILLGVGAKLLLISKIGLLVVGFLAVKALVVSKLAILLAGFSAFQRLFGGGGLGSLGGKNSWATGGGSGWNTGGNGWTSGGTGGWSVSGSGGSAGYYRSFDTGAATDPHEMAYKAHVPQEVSQ</sequence>
<dbReference type="Pfam" id="PF07898">
    <property type="entry name" value="DUF1676"/>
    <property type="match status" value="1"/>
</dbReference>
<dbReference type="Proteomes" id="UP000502823">
    <property type="component" value="Unassembled WGS sequence"/>
</dbReference>
<evidence type="ECO:0000313" key="3">
    <source>
        <dbReference type="EMBL" id="GFG31927.1"/>
    </source>
</evidence>
<dbReference type="InterPro" id="IPR012464">
    <property type="entry name" value="DUF1676"/>
</dbReference>
<proteinExistence type="predicted"/>
<keyword evidence="1" id="KW-0472">Membrane</keyword>
<gene>
    <name evidence="3" type="ORF">Cfor_08083</name>
</gene>
<dbReference type="EMBL" id="BLKM01004627">
    <property type="protein sequence ID" value="GFG31927.1"/>
    <property type="molecule type" value="Genomic_DNA"/>
</dbReference>
<organism evidence="3 4">
    <name type="scientific">Coptotermes formosanus</name>
    <name type="common">Formosan subterranean termite</name>
    <dbReference type="NCBI Taxonomy" id="36987"/>
    <lineage>
        <taxon>Eukaryota</taxon>
        <taxon>Metazoa</taxon>
        <taxon>Ecdysozoa</taxon>
        <taxon>Arthropoda</taxon>
        <taxon>Hexapoda</taxon>
        <taxon>Insecta</taxon>
        <taxon>Pterygota</taxon>
        <taxon>Neoptera</taxon>
        <taxon>Polyneoptera</taxon>
        <taxon>Dictyoptera</taxon>
        <taxon>Blattodea</taxon>
        <taxon>Blattoidea</taxon>
        <taxon>Termitoidae</taxon>
        <taxon>Rhinotermitidae</taxon>
        <taxon>Coptotermes</taxon>
    </lineage>
</organism>
<evidence type="ECO:0000256" key="1">
    <source>
        <dbReference type="SAM" id="Phobius"/>
    </source>
</evidence>
<reference evidence="4" key="1">
    <citation type="submission" date="2020-01" db="EMBL/GenBank/DDBJ databases">
        <title>Draft genome sequence of the Termite Coptotermes fromosanus.</title>
        <authorList>
            <person name="Itakura S."/>
            <person name="Yosikawa Y."/>
            <person name="Umezawa K."/>
        </authorList>
    </citation>
    <scope>NUCLEOTIDE SEQUENCE [LARGE SCALE GENOMIC DNA]</scope>
</reference>
<protein>
    <submittedName>
        <fullName evidence="3">Uncharacterized protein</fullName>
    </submittedName>
</protein>
<feature type="transmembrane region" description="Helical" evidence="1">
    <location>
        <begin position="184"/>
        <end position="208"/>
    </location>
</feature>
<dbReference type="InParanoid" id="A0A6L2PPS2"/>
<dbReference type="PANTHER" id="PTHR21879:SF17">
    <property type="entry name" value="LD24139P"/>
    <property type="match status" value="1"/>
</dbReference>
<dbReference type="GO" id="GO:0016020">
    <property type="term" value="C:membrane"/>
    <property type="evidence" value="ECO:0007669"/>
    <property type="project" value="TreeGrafter"/>
</dbReference>
<keyword evidence="4" id="KW-1185">Reference proteome</keyword>